<dbReference type="AlphaFoldDB" id="A0A9P3T5G2"/>
<reference evidence="1" key="2">
    <citation type="submission" date="2020-10" db="EMBL/GenBank/DDBJ databases">
        <authorList>
            <consortium name="NCBI Pathogen Detection Project"/>
        </authorList>
    </citation>
    <scope>NUCLEOTIDE SEQUENCE</scope>
    <source>
        <strain evidence="1">CAVp300</strain>
    </source>
</reference>
<dbReference type="PANTHER" id="PTHR37943">
    <property type="entry name" value="PROTEIN VES"/>
    <property type="match status" value="1"/>
</dbReference>
<name>A0A9P3T5G2_KLUIN</name>
<gene>
    <name evidence="1" type="ORF">I8531_000701</name>
</gene>
<evidence type="ECO:0000313" key="1">
    <source>
        <dbReference type="EMBL" id="HAT3580443.1"/>
    </source>
</evidence>
<comment type="caution">
    <text evidence="1">The sequence shown here is derived from an EMBL/GenBank/DDBJ whole genome shotgun (WGS) entry which is preliminary data.</text>
</comment>
<proteinExistence type="predicted"/>
<sequence length="195" mass="21032">MNNWHPFSLGRLPVSRWRNGGGETREIVSWPQGAPEFDWRASIATIAADGPFSAFPGIDRSITLLSGEGVNLSDGGQLNHRLSTVGAPFPFSGDLSLSAHLLGGTTMDFNLMTRRTTCASRVVALRERGTITAEKGGVLYAIEGDWQLPDGTHFGTGEGFWWSTSDGQAQAQWTISPLAQSQPGCRLLLWAAVTD</sequence>
<dbReference type="Proteomes" id="UP000867740">
    <property type="component" value="Unassembled WGS sequence"/>
</dbReference>
<dbReference type="EMBL" id="DACSUM010000004">
    <property type="protein sequence ID" value="HAT3580443.1"/>
    <property type="molecule type" value="Genomic_DNA"/>
</dbReference>
<organism evidence="1 2">
    <name type="scientific">Kluyvera intermedia</name>
    <name type="common">Enterobacter intermedius</name>
    <dbReference type="NCBI Taxonomy" id="61648"/>
    <lineage>
        <taxon>Bacteria</taxon>
        <taxon>Pseudomonadati</taxon>
        <taxon>Pseudomonadota</taxon>
        <taxon>Gammaproteobacteria</taxon>
        <taxon>Enterobacterales</taxon>
        <taxon>Enterobacteriaceae</taxon>
        <taxon>Kluyvera</taxon>
    </lineage>
</organism>
<dbReference type="PANTHER" id="PTHR37943:SF1">
    <property type="entry name" value="PROTEIN VES"/>
    <property type="match status" value="1"/>
</dbReference>
<dbReference type="SUPFAM" id="SSF51182">
    <property type="entry name" value="RmlC-like cupins"/>
    <property type="match status" value="1"/>
</dbReference>
<dbReference type="RefSeq" id="WP_047369948.1">
    <property type="nucleotide sequence ID" value="NZ_CABMNU010000005.1"/>
</dbReference>
<dbReference type="Gene3D" id="2.60.120.10">
    <property type="entry name" value="Jelly Rolls"/>
    <property type="match status" value="1"/>
</dbReference>
<reference evidence="1" key="1">
    <citation type="journal article" date="2018" name="Genome Biol.">
        <title>SKESA: strategic k-mer extension for scrupulous assemblies.</title>
        <authorList>
            <person name="Souvorov A."/>
            <person name="Agarwala R."/>
            <person name="Lipman D.J."/>
        </authorList>
    </citation>
    <scope>NUCLEOTIDE SEQUENCE</scope>
    <source>
        <strain evidence="1">CAVp300</strain>
    </source>
</reference>
<accession>A0A9P3T5G2</accession>
<dbReference type="InterPro" id="IPR010282">
    <property type="entry name" value="Uncharacterised_HutD/Ves"/>
</dbReference>
<dbReference type="Pfam" id="PF05962">
    <property type="entry name" value="HutD"/>
    <property type="match status" value="1"/>
</dbReference>
<dbReference type="InterPro" id="IPR014710">
    <property type="entry name" value="RmlC-like_jellyroll"/>
</dbReference>
<evidence type="ECO:0000313" key="2">
    <source>
        <dbReference type="Proteomes" id="UP000867740"/>
    </source>
</evidence>
<protein>
    <submittedName>
        <fullName evidence="1">HutD family protein</fullName>
    </submittedName>
</protein>
<dbReference type="CDD" id="cd20293">
    <property type="entry name" value="cupin_HutD_N"/>
    <property type="match status" value="1"/>
</dbReference>
<dbReference type="InterPro" id="IPR011051">
    <property type="entry name" value="RmlC_Cupin_sf"/>
</dbReference>